<dbReference type="PANTHER" id="PTHR30151:SF41">
    <property type="entry name" value="ABC TRANSPORTER PERMEASE PROTEIN"/>
    <property type="match status" value="1"/>
</dbReference>
<evidence type="ECO:0000256" key="1">
    <source>
        <dbReference type="ARBA" id="ARBA00004651"/>
    </source>
</evidence>
<evidence type="ECO:0000256" key="2">
    <source>
        <dbReference type="ARBA" id="ARBA00022448"/>
    </source>
</evidence>
<dbReference type="PANTHER" id="PTHR30151">
    <property type="entry name" value="ALKANE SULFONATE ABC TRANSPORTER-RELATED, MEMBRANE SUBUNIT"/>
    <property type="match status" value="1"/>
</dbReference>
<dbReference type="PROSITE" id="PS50928">
    <property type="entry name" value="ABC_TM1"/>
    <property type="match status" value="1"/>
</dbReference>
<evidence type="ECO:0000256" key="6">
    <source>
        <dbReference type="ARBA" id="ARBA00023136"/>
    </source>
</evidence>
<feature type="transmembrane region" description="Helical" evidence="7">
    <location>
        <begin position="16"/>
        <end position="35"/>
    </location>
</feature>
<feature type="transmembrane region" description="Helical" evidence="7">
    <location>
        <begin position="139"/>
        <end position="158"/>
    </location>
</feature>
<keyword evidence="5 7" id="KW-1133">Transmembrane helix</keyword>
<gene>
    <name evidence="9" type="ORF">ABFY20_00360</name>
</gene>
<evidence type="ECO:0000256" key="4">
    <source>
        <dbReference type="ARBA" id="ARBA00022692"/>
    </source>
</evidence>
<evidence type="ECO:0000256" key="5">
    <source>
        <dbReference type="ARBA" id="ARBA00022989"/>
    </source>
</evidence>
<dbReference type="Pfam" id="PF00528">
    <property type="entry name" value="BPD_transp_1"/>
    <property type="match status" value="1"/>
</dbReference>
<comment type="subcellular location">
    <subcellularLocation>
        <location evidence="1 7">Cell membrane</location>
        <topology evidence="1 7">Multi-pass membrane protein</topology>
    </subcellularLocation>
</comment>
<accession>A0AB39BH59</accession>
<reference evidence="9" key="1">
    <citation type="submission" date="2024-05" db="EMBL/GenBank/DDBJ databases">
        <title>Herbiconiux sp. A18JL235.</title>
        <authorList>
            <person name="Zhang G."/>
        </authorList>
    </citation>
    <scope>NUCLEOTIDE SEQUENCE</scope>
    <source>
        <strain evidence="9">A18JL235</strain>
    </source>
</reference>
<evidence type="ECO:0000259" key="8">
    <source>
        <dbReference type="PROSITE" id="PS50928"/>
    </source>
</evidence>
<feature type="transmembrane region" description="Helical" evidence="7">
    <location>
        <begin position="73"/>
        <end position="97"/>
    </location>
</feature>
<evidence type="ECO:0000256" key="3">
    <source>
        <dbReference type="ARBA" id="ARBA00022475"/>
    </source>
</evidence>
<feature type="transmembrane region" description="Helical" evidence="7">
    <location>
        <begin position="236"/>
        <end position="258"/>
    </location>
</feature>
<feature type="transmembrane region" description="Helical" evidence="7">
    <location>
        <begin position="109"/>
        <end position="133"/>
    </location>
</feature>
<evidence type="ECO:0000256" key="7">
    <source>
        <dbReference type="RuleBase" id="RU363032"/>
    </source>
</evidence>
<keyword evidence="6 7" id="KW-0472">Membrane</keyword>
<keyword evidence="4 7" id="KW-0812">Transmembrane</keyword>
<dbReference type="InterPro" id="IPR000515">
    <property type="entry name" value="MetI-like"/>
</dbReference>
<dbReference type="SUPFAM" id="SSF161098">
    <property type="entry name" value="MetI-like"/>
    <property type="match status" value="1"/>
</dbReference>
<name>A0AB39BH59_9MICO</name>
<proteinExistence type="inferred from homology"/>
<dbReference type="Gene3D" id="1.10.3720.10">
    <property type="entry name" value="MetI-like"/>
    <property type="match status" value="1"/>
</dbReference>
<dbReference type="RefSeq" id="WP_368497955.1">
    <property type="nucleotide sequence ID" value="NZ_CP162511.1"/>
</dbReference>
<feature type="transmembrane region" description="Helical" evidence="7">
    <location>
        <begin position="179"/>
        <end position="209"/>
    </location>
</feature>
<dbReference type="EMBL" id="CP162511">
    <property type="protein sequence ID" value="XDI05574.1"/>
    <property type="molecule type" value="Genomic_DNA"/>
</dbReference>
<organism evidence="9">
    <name type="scientific">Herbiconiux sp. A18JL235</name>
    <dbReference type="NCBI Taxonomy" id="3152363"/>
    <lineage>
        <taxon>Bacteria</taxon>
        <taxon>Bacillati</taxon>
        <taxon>Actinomycetota</taxon>
        <taxon>Actinomycetes</taxon>
        <taxon>Micrococcales</taxon>
        <taxon>Microbacteriaceae</taxon>
        <taxon>Herbiconiux</taxon>
    </lineage>
</organism>
<keyword evidence="2 7" id="KW-0813">Transport</keyword>
<protein>
    <submittedName>
        <fullName evidence="9">ABC transporter permease</fullName>
    </submittedName>
</protein>
<dbReference type="AlphaFoldDB" id="A0AB39BH59"/>
<dbReference type="InterPro" id="IPR035906">
    <property type="entry name" value="MetI-like_sf"/>
</dbReference>
<sequence length="272" mass="29644">MSAVTDARRRRPRARALTVGLPVAFGVLFIGLWYLTSAFLLSPSRRFILPTPHEVLVEAFLTPKNLVALLGPLWTSTVIAMVGLLIAAVIGIVTAVLMSQAKWVEITLFPYAVALQSVPILAIVPLIAFAIGYGFESRILVVVLISLFPIITNTLFGLQSTSPQMRELFTLKRAGRWTVLTKLQFPAALPALFTGLRISAGMAVVGSIVADFFFRKGDSGIGLVIDTYRNQLNGEMLYGAIILASLLGLAAFWLFGLLSRLVVGPWYRPNAR</sequence>
<dbReference type="GO" id="GO:0055085">
    <property type="term" value="P:transmembrane transport"/>
    <property type="evidence" value="ECO:0007669"/>
    <property type="project" value="InterPro"/>
</dbReference>
<keyword evidence="3" id="KW-1003">Cell membrane</keyword>
<evidence type="ECO:0000313" key="9">
    <source>
        <dbReference type="EMBL" id="XDI05574.1"/>
    </source>
</evidence>
<comment type="similarity">
    <text evidence="7">Belongs to the binding-protein-dependent transport system permease family.</text>
</comment>
<feature type="domain" description="ABC transmembrane type-1" evidence="8">
    <location>
        <begin position="73"/>
        <end position="259"/>
    </location>
</feature>
<dbReference type="CDD" id="cd06261">
    <property type="entry name" value="TM_PBP2"/>
    <property type="match status" value="1"/>
</dbReference>
<dbReference type="GO" id="GO:0005886">
    <property type="term" value="C:plasma membrane"/>
    <property type="evidence" value="ECO:0007669"/>
    <property type="project" value="UniProtKB-SubCell"/>
</dbReference>